<evidence type="ECO:0000256" key="2">
    <source>
        <dbReference type="ARBA" id="ARBA00004496"/>
    </source>
</evidence>
<dbReference type="EMBL" id="JALJOR010000008">
    <property type="protein sequence ID" value="KAK9813239.1"/>
    <property type="molecule type" value="Genomic_DNA"/>
</dbReference>
<dbReference type="GO" id="GO:0005737">
    <property type="term" value="C:cytoplasm"/>
    <property type="evidence" value="ECO:0007669"/>
    <property type="project" value="UniProtKB-SubCell"/>
</dbReference>
<feature type="domain" description="Essential protein Yae1 N-terminal" evidence="5">
    <location>
        <begin position="46"/>
        <end position="82"/>
    </location>
</feature>
<keyword evidence="4" id="KW-0539">Nucleus</keyword>
<dbReference type="AlphaFoldDB" id="A0AAW1PZF2"/>
<evidence type="ECO:0000256" key="3">
    <source>
        <dbReference type="ARBA" id="ARBA00022490"/>
    </source>
</evidence>
<evidence type="ECO:0000256" key="1">
    <source>
        <dbReference type="ARBA" id="ARBA00004123"/>
    </source>
</evidence>
<evidence type="ECO:0000256" key="4">
    <source>
        <dbReference type="ARBA" id="ARBA00023242"/>
    </source>
</evidence>
<keyword evidence="3" id="KW-0963">Cytoplasm</keyword>
<dbReference type="PANTHER" id="PTHR18829">
    <property type="entry name" value="PROTEIN YAE1 HOMOLOG"/>
    <property type="match status" value="1"/>
</dbReference>
<proteinExistence type="predicted"/>
<name>A0AAW1PZF2_9CHLO</name>
<dbReference type="PANTHER" id="PTHR18829:SF0">
    <property type="entry name" value="PROTEIN YAE1 HOMOLOG"/>
    <property type="match status" value="1"/>
</dbReference>
<comment type="subcellular location">
    <subcellularLocation>
        <location evidence="2">Cytoplasm</location>
    </subcellularLocation>
    <subcellularLocation>
        <location evidence="1">Nucleus</location>
    </subcellularLocation>
</comment>
<organism evidence="6 7">
    <name type="scientific">[Myrmecia] bisecta</name>
    <dbReference type="NCBI Taxonomy" id="41462"/>
    <lineage>
        <taxon>Eukaryota</taxon>
        <taxon>Viridiplantae</taxon>
        <taxon>Chlorophyta</taxon>
        <taxon>core chlorophytes</taxon>
        <taxon>Trebouxiophyceae</taxon>
        <taxon>Trebouxiales</taxon>
        <taxon>Trebouxiaceae</taxon>
        <taxon>Myrmecia</taxon>
    </lineage>
</organism>
<reference evidence="6 7" key="1">
    <citation type="journal article" date="2024" name="Nat. Commun.">
        <title>Phylogenomics reveals the evolutionary origins of lichenization in chlorophyte algae.</title>
        <authorList>
            <person name="Puginier C."/>
            <person name="Libourel C."/>
            <person name="Otte J."/>
            <person name="Skaloud P."/>
            <person name="Haon M."/>
            <person name="Grisel S."/>
            <person name="Petersen M."/>
            <person name="Berrin J.G."/>
            <person name="Delaux P.M."/>
            <person name="Dal Grande F."/>
            <person name="Keller J."/>
        </authorList>
    </citation>
    <scope>NUCLEOTIDE SEQUENCE [LARGE SCALE GENOMIC DNA]</scope>
    <source>
        <strain evidence="6 7">SAG 2043</strain>
    </source>
</reference>
<evidence type="ECO:0000313" key="6">
    <source>
        <dbReference type="EMBL" id="KAK9813239.1"/>
    </source>
</evidence>
<dbReference type="Pfam" id="PF09811">
    <property type="entry name" value="Yae1_N"/>
    <property type="match status" value="1"/>
</dbReference>
<accession>A0AAW1PZF2</accession>
<evidence type="ECO:0000313" key="7">
    <source>
        <dbReference type="Proteomes" id="UP001489004"/>
    </source>
</evidence>
<dbReference type="GO" id="GO:0005634">
    <property type="term" value="C:nucleus"/>
    <property type="evidence" value="ECO:0007669"/>
    <property type="project" value="UniProtKB-SubCell"/>
</dbReference>
<evidence type="ECO:0000259" key="5">
    <source>
        <dbReference type="Pfam" id="PF09811"/>
    </source>
</evidence>
<dbReference type="InterPro" id="IPR019191">
    <property type="entry name" value="Essential_protein_Yae1_N"/>
</dbReference>
<keyword evidence="7" id="KW-1185">Reference proteome</keyword>
<protein>
    <recommendedName>
        <fullName evidence="5">Essential protein Yae1 N-terminal domain-containing protein</fullName>
    </recommendedName>
</protein>
<sequence>MLPACLKLCIDTFESVYVCHHDDDERRKQELDREWNSRREQFWNSGYRDGLDAGKEATIQQGFDAGFWEGANAGYEWGLVHGAVMSLRIFSGQVAGTSGLAEQVKQLSERVGDFEPRALQSASDSILQAGRGAGHDAEAMPSEFARLSTGDTGTTDAGAIAGSTQAQPLRQVADEWGQPRQQSVISENTVGFHAFLHAAHQDLALYGCPIVGKSVQPTMGTG</sequence>
<comment type="caution">
    <text evidence="6">The sequence shown here is derived from an EMBL/GenBank/DDBJ whole genome shotgun (WGS) entry which is preliminary data.</text>
</comment>
<dbReference type="InterPro" id="IPR038881">
    <property type="entry name" value="Yae1-like"/>
</dbReference>
<dbReference type="Proteomes" id="UP001489004">
    <property type="component" value="Unassembled WGS sequence"/>
</dbReference>
<gene>
    <name evidence="6" type="ORF">WJX72_011283</name>
</gene>